<evidence type="ECO:0000313" key="2">
    <source>
        <dbReference type="Proteomes" id="UP000190162"/>
    </source>
</evidence>
<evidence type="ECO:0008006" key="3">
    <source>
        <dbReference type="Google" id="ProtNLM"/>
    </source>
</evidence>
<name>A0A1T4VXW9_9GAMM</name>
<protein>
    <recommendedName>
        <fullName evidence="3">Amidinotransferase</fullName>
    </recommendedName>
</protein>
<keyword evidence="2" id="KW-1185">Reference proteome</keyword>
<dbReference type="SUPFAM" id="SSF55909">
    <property type="entry name" value="Pentein"/>
    <property type="match status" value="1"/>
</dbReference>
<dbReference type="Pfam" id="PF19420">
    <property type="entry name" value="DDAH_eukar"/>
    <property type="match status" value="1"/>
</dbReference>
<dbReference type="Proteomes" id="UP000190162">
    <property type="component" value="Unassembled WGS sequence"/>
</dbReference>
<accession>A0A1T4VXW9</accession>
<dbReference type="EMBL" id="FUXU01000121">
    <property type="protein sequence ID" value="SKA69777.1"/>
    <property type="molecule type" value="Genomic_DNA"/>
</dbReference>
<proteinExistence type="predicted"/>
<dbReference type="OrthoDB" id="9788268at2"/>
<dbReference type="AlphaFoldDB" id="A0A1T4VXW9"/>
<dbReference type="InterPro" id="IPR014541">
    <property type="entry name" value="Amdntrnsf_FN0238"/>
</dbReference>
<dbReference type="RefSeq" id="WP_078754551.1">
    <property type="nucleotide sequence ID" value="NZ_FUXU01000121.1"/>
</dbReference>
<sequence length="324" mass="36217">MVAPNLRDTDSSSQHVNHAANAVVMVPPIDFKFNTETSTDNEFQQRLDLPEHDIKSKALAEFYNMVGILRGHGIDVTVMDYSGDGVETPDAVFPNNWFSTTRNGTAFLFPMASKNRRNEVRPGCLVNALTSKGFNVSQVLSVSDLSKPDAFLESTGVMILDHNNATIYAALSERCDRQLLQHFLGLSEFHELIAFDTHMASGACVYHTNVMMAVGESFAVICDEIIDEFERRRVLSTLRKTKEVITISEAQMNQFCGNILHLRNENNERLIAMSLSAYNAFTREQKHCLRRHGQLVPIDVTTIETIGGGSVRCMLAENFLPKKV</sequence>
<dbReference type="PANTHER" id="PTHR43224">
    <property type="entry name" value="AMIDINOTRANSFERASE"/>
    <property type="match status" value="1"/>
</dbReference>
<dbReference type="PIRSF" id="PIRSF028188">
    <property type="entry name" value="Amdntrnsf_FN0238"/>
    <property type="match status" value="1"/>
</dbReference>
<gene>
    <name evidence="1" type="ORF">SAMN02745132_04507</name>
</gene>
<organism evidence="1 2">
    <name type="scientific">Enterovibrio nigricans DSM 22720</name>
    <dbReference type="NCBI Taxonomy" id="1121868"/>
    <lineage>
        <taxon>Bacteria</taxon>
        <taxon>Pseudomonadati</taxon>
        <taxon>Pseudomonadota</taxon>
        <taxon>Gammaproteobacteria</taxon>
        <taxon>Vibrionales</taxon>
        <taxon>Vibrionaceae</taxon>
        <taxon>Enterovibrio</taxon>
    </lineage>
</organism>
<dbReference type="PANTHER" id="PTHR43224:SF1">
    <property type="entry name" value="AMIDINOTRANSFERASE"/>
    <property type="match status" value="1"/>
</dbReference>
<dbReference type="Gene3D" id="3.75.10.10">
    <property type="entry name" value="L-arginine/glycine Amidinotransferase, Chain A"/>
    <property type="match status" value="1"/>
</dbReference>
<reference evidence="2" key="1">
    <citation type="submission" date="2017-02" db="EMBL/GenBank/DDBJ databases">
        <authorList>
            <person name="Varghese N."/>
            <person name="Submissions S."/>
        </authorList>
    </citation>
    <scope>NUCLEOTIDE SEQUENCE [LARGE SCALE GENOMIC DNA]</scope>
    <source>
        <strain evidence="2">DSM 22720</strain>
    </source>
</reference>
<evidence type="ECO:0000313" key="1">
    <source>
        <dbReference type="EMBL" id="SKA69777.1"/>
    </source>
</evidence>